<dbReference type="SUPFAM" id="SSF46894">
    <property type="entry name" value="C-terminal effector domain of the bipartite response regulators"/>
    <property type="match status" value="1"/>
</dbReference>
<keyword evidence="4" id="KW-1133">Transmembrane helix</keyword>
<dbReference type="GO" id="GO:0006355">
    <property type="term" value="P:regulation of DNA-templated transcription"/>
    <property type="evidence" value="ECO:0007669"/>
    <property type="project" value="InterPro"/>
</dbReference>
<dbReference type="InterPro" id="IPR016032">
    <property type="entry name" value="Sig_transdc_resp-reg_C-effctor"/>
</dbReference>
<protein>
    <submittedName>
        <fullName evidence="6">Regulatory protein, luxR family</fullName>
    </submittedName>
</protein>
<accession>A0A1M6L764</accession>
<dbReference type="PROSITE" id="PS00622">
    <property type="entry name" value="HTH_LUXR_1"/>
    <property type="match status" value="1"/>
</dbReference>
<keyword evidence="7" id="KW-1185">Reference proteome</keyword>
<dbReference type="PRINTS" id="PR00038">
    <property type="entry name" value="HTHLUXR"/>
</dbReference>
<dbReference type="InterPro" id="IPR000792">
    <property type="entry name" value="Tscrpt_reg_LuxR_C"/>
</dbReference>
<keyword evidence="1" id="KW-0805">Transcription regulation</keyword>
<evidence type="ECO:0000256" key="3">
    <source>
        <dbReference type="ARBA" id="ARBA00023163"/>
    </source>
</evidence>
<dbReference type="RefSeq" id="WP_073321738.1">
    <property type="nucleotide sequence ID" value="NZ_FQYP01000014.1"/>
</dbReference>
<dbReference type="OrthoDB" id="9807565at2"/>
<keyword evidence="3" id="KW-0804">Transcription</keyword>
<dbReference type="Proteomes" id="UP000184432">
    <property type="component" value="Unassembled WGS sequence"/>
</dbReference>
<feature type="domain" description="HTH luxR-type" evidence="5">
    <location>
        <begin position="69"/>
        <end position="134"/>
    </location>
</feature>
<dbReference type="InterPro" id="IPR036388">
    <property type="entry name" value="WH-like_DNA-bd_sf"/>
</dbReference>
<dbReference type="PANTHER" id="PTHR44688:SF16">
    <property type="entry name" value="DNA-BINDING TRANSCRIPTIONAL ACTIVATOR DEVR_DOSR"/>
    <property type="match status" value="1"/>
</dbReference>
<dbReference type="Pfam" id="PF00196">
    <property type="entry name" value="GerE"/>
    <property type="match status" value="1"/>
</dbReference>
<evidence type="ECO:0000259" key="5">
    <source>
        <dbReference type="PROSITE" id="PS50043"/>
    </source>
</evidence>
<reference evidence="7" key="1">
    <citation type="submission" date="2016-11" db="EMBL/GenBank/DDBJ databases">
        <authorList>
            <person name="Varghese N."/>
            <person name="Submissions S."/>
        </authorList>
    </citation>
    <scope>NUCLEOTIDE SEQUENCE [LARGE SCALE GENOMIC DNA]</scope>
    <source>
        <strain evidence="7">DSM 22623</strain>
    </source>
</reference>
<keyword evidence="4" id="KW-0472">Membrane</keyword>
<sequence length="138" mass="15584">MRKTIFIFAALVIALLSLFQLSKYSVLTGSTKIEIVIACIALLFFVIGVIINKRVLHRQKETSTVIDQQKIEELGLSKREYEVLCEIASGLSNKEIAQKLFVSESTIKTHVSNILVKLDAKRRTQAIQIAKELRIIIQ</sequence>
<dbReference type="AlphaFoldDB" id="A0A1M6L764"/>
<name>A0A1M6L764_9FLAO</name>
<evidence type="ECO:0000313" key="6">
    <source>
        <dbReference type="EMBL" id="SHJ67043.1"/>
    </source>
</evidence>
<gene>
    <name evidence="6" type="ORF">SAMN04488508_11432</name>
</gene>
<keyword evidence="2" id="KW-0238">DNA-binding</keyword>
<dbReference type="Gene3D" id="1.10.10.10">
    <property type="entry name" value="Winged helix-like DNA-binding domain superfamily/Winged helix DNA-binding domain"/>
    <property type="match status" value="1"/>
</dbReference>
<evidence type="ECO:0000313" key="7">
    <source>
        <dbReference type="Proteomes" id="UP000184432"/>
    </source>
</evidence>
<evidence type="ECO:0000256" key="2">
    <source>
        <dbReference type="ARBA" id="ARBA00023125"/>
    </source>
</evidence>
<proteinExistence type="predicted"/>
<dbReference type="STRING" id="570521.SAMN04488508_11432"/>
<dbReference type="GO" id="GO:0003677">
    <property type="term" value="F:DNA binding"/>
    <property type="evidence" value="ECO:0007669"/>
    <property type="project" value="UniProtKB-KW"/>
</dbReference>
<dbReference type="CDD" id="cd06170">
    <property type="entry name" value="LuxR_C_like"/>
    <property type="match status" value="1"/>
</dbReference>
<dbReference type="SMART" id="SM00421">
    <property type="entry name" value="HTH_LUXR"/>
    <property type="match status" value="1"/>
</dbReference>
<keyword evidence="4" id="KW-0812">Transmembrane</keyword>
<evidence type="ECO:0000256" key="1">
    <source>
        <dbReference type="ARBA" id="ARBA00023015"/>
    </source>
</evidence>
<evidence type="ECO:0000256" key="4">
    <source>
        <dbReference type="SAM" id="Phobius"/>
    </source>
</evidence>
<organism evidence="6 7">
    <name type="scientific">Aquimarina spongiae</name>
    <dbReference type="NCBI Taxonomy" id="570521"/>
    <lineage>
        <taxon>Bacteria</taxon>
        <taxon>Pseudomonadati</taxon>
        <taxon>Bacteroidota</taxon>
        <taxon>Flavobacteriia</taxon>
        <taxon>Flavobacteriales</taxon>
        <taxon>Flavobacteriaceae</taxon>
        <taxon>Aquimarina</taxon>
    </lineage>
</organism>
<dbReference type="EMBL" id="FQYP01000014">
    <property type="protein sequence ID" value="SHJ67043.1"/>
    <property type="molecule type" value="Genomic_DNA"/>
</dbReference>
<feature type="transmembrane region" description="Helical" evidence="4">
    <location>
        <begin position="31"/>
        <end position="51"/>
    </location>
</feature>
<dbReference type="PROSITE" id="PS50043">
    <property type="entry name" value="HTH_LUXR_2"/>
    <property type="match status" value="1"/>
</dbReference>
<dbReference type="PANTHER" id="PTHR44688">
    <property type="entry name" value="DNA-BINDING TRANSCRIPTIONAL ACTIVATOR DEVR_DOSR"/>
    <property type="match status" value="1"/>
</dbReference>